<dbReference type="SMART" id="SM00482">
    <property type="entry name" value="POLAc"/>
    <property type="match status" value="1"/>
</dbReference>
<dbReference type="PANTHER" id="PTHR10133:SF27">
    <property type="entry name" value="DNA POLYMERASE NU"/>
    <property type="match status" value="1"/>
</dbReference>
<dbReference type="SUPFAM" id="SSF56672">
    <property type="entry name" value="DNA/RNA polymerases"/>
    <property type="match status" value="1"/>
</dbReference>
<dbReference type="GO" id="GO:0003677">
    <property type="term" value="F:DNA binding"/>
    <property type="evidence" value="ECO:0007669"/>
    <property type="project" value="InterPro"/>
</dbReference>
<keyword evidence="2" id="KW-1194">Viral DNA replication</keyword>
<dbReference type="PANTHER" id="PTHR10133">
    <property type="entry name" value="DNA POLYMERASE I"/>
    <property type="match status" value="1"/>
</dbReference>
<dbReference type="Gene3D" id="1.20.1060.10">
    <property type="entry name" value="Taq DNA Polymerase, Chain T, domain 4"/>
    <property type="match status" value="1"/>
</dbReference>
<dbReference type="GO" id="GO:0039693">
    <property type="term" value="P:viral DNA genome replication"/>
    <property type="evidence" value="ECO:0007669"/>
    <property type="project" value="UniProtKB-KW"/>
</dbReference>
<dbReference type="SUPFAM" id="SSF53098">
    <property type="entry name" value="Ribonuclease H-like"/>
    <property type="match status" value="1"/>
</dbReference>
<evidence type="ECO:0000259" key="3">
    <source>
        <dbReference type="SMART" id="SM00482"/>
    </source>
</evidence>
<dbReference type="Pfam" id="PF00476">
    <property type="entry name" value="DNA_pol_A"/>
    <property type="match status" value="1"/>
</dbReference>
<dbReference type="GO" id="GO:0003887">
    <property type="term" value="F:DNA-directed DNA polymerase activity"/>
    <property type="evidence" value="ECO:0007669"/>
    <property type="project" value="InterPro"/>
</dbReference>
<accession>A0A0K0N6N8</accession>
<gene>
    <name evidence="4" type="ORF">GMA2_66</name>
</gene>
<dbReference type="Proteomes" id="UP000221359">
    <property type="component" value="Segment"/>
</dbReference>
<dbReference type="GO" id="GO:0006302">
    <property type="term" value="P:double-strand break repair"/>
    <property type="evidence" value="ECO:0007669"/>
    <property type="project" value="TreeGrafter"/>
</dbReference>
<evidence type="ECO:0000256" key="1">
    <source>
        <dbReference type="ARBA" id="ARBA00022705"/>
    </source>
</evidence>
<protein>
    <recommendedName>
        <fullName evidence="3">DNA-directed DNA polymerase family A palm domain-containing protein</fullName>
    </recommendedName>
</protein>
<dbReference type="InterPro" id="IPR002298">
    <property type="entry name" value="DNA_polymerase_A"/>
</dbReference>
<dbReference type="Gene3D" id="1.10.150.20">
    <property type="entry name" value="5' to 3' exonuclease, C-terminal subdomain"/>
    <property type="match status" value="1"/>
</dbReference>
<dbReference type="Gene3D" id="3.30.70.370">
    <property type="match status" value="1"/>
</dbReference>
<dbReference type="InterPro" id="IPR043502">
    <property type="entry name" value="DNA/RNA_pol_sf"/>
</dbReference>
<dbReference type="InterPro" id="IPR036397">
    <property type="entry name" value="RNaseH_sf"/>
</dbReference>
<organism evidence="4 5">
    <name type="scientific">Gordonia phage GMA2</name>
    <dbReference type="NCBI Taxonomy" id="1647283"/>
    <lineage>
        <taxon>Viruses</taxon>
        <taxon>Duplodnaviria</taxon>
        <taxon>Heunggongvirae</taxon>
        <taxon>Uroviricota</taxon>
        <taxon>Caudoviricetes</taxon>
        <taxon>Gimaduovirus</taxon>
        <taxon>Gimaduovirus GMA2</taxon>
    </lineage>
</organism>
<dbReference type="GO" id="GO:0008408">
    <property type="term" value="F:3'-5' exonuclease activity"/>
    <property type="evidence" value="ECO:0007669"/>
    <property type="project" value="InterPro"/>
</dbReference>
<evidence type="ECO:0000313" key="5">
    <source>
        <dbReference type="Proteomes" id="UP000221359"/>
    </source>
</evidence>
<dbReference type="PRINTS" id="PR00868">
    <property type="entry name" value="DNAPOLI"/>
</dbReference>
<keyword evidence="5" id="KW-1185">Reference proteome</keyword>
<dbReference type="Gene3D" id="3.30.420.10">
    <property type="entry name" value="Ribonuclease H-like superfamily/Ribonuclease H"/>
    <property type="match status" value="1"/>
</dbReference>
<sequence length="594" mass="67109">MTWPEEVPLSETKIGFVETFEDVQEFFRWLGQKRDVLALDTETSGLSPFEPGARIRLFQVGSVNEAWVIDAQRWPGVMYEVLEKYQGPQVWHNIAFDAKWIQVLYPDLKFAWSRSNDTMLMHRLHDNEASAALKPIAKKYWGPAAVAGQDMLKETMANTKTSWADVPLEAPAYRIYSGVDVILGARLYRKMSHVHSGEFKRAYQLEMEARRICTQMEIRGMRIDREYCKTKSDELDEYVEKAIEYASTKWGVKLGSTTSLGRWFVAEGADILDMTATGLPKMDEDSLKHLINQGYELADLALKTRKATKIRSTYLENFLEFSKDDGTVHPDIITMAAKTGRMSIKNPALQTLPRDDVTVRPSVIPHEGQVLLSSDYDQIEFRYISHLCGDLGLKTLFEEADAPGGLDVFTQIGREVFSDPSMVKKDPRRATIKTLIYARNYGAGVAKQALSAGVPKARMQEISDNFDHLYPGLNTFNSNLTKEMQDIVRSGERPYVTTFTGRRLYVPADRAYTAGNYLVQGSCAEVLKEALVDLSMNGLDDNLVLPVHDEVLVSCDKGDAEEIAELINESMINEQFSVRMPAACGEPMERWVKQ</sequence>
<name>A0A0K0N6N8_9CAUD</name>
<dbReference type="InterPro" id="IPR002562">
    <property type="entry name" value="3'-5'_exonuclease_dom"/>
</dbReference>
<dbReference type="Pfam" id="PF01612">
    <property type="entry name" value="DNA_pol_A_exo1"/>
    <property type="match status" value="1"/>
</dbReference>
<dbReference type="InterPro" id="IPR012337">
    <property type="entry name" value="RNaseH-like_sf"/>
</dbReference>
<reference evidence="4 5" key="1">
    <citation type="journal article" date="2015" name="PLoS ONE">
        <title>Lysis to Kill: Evaluation of the Lytic Abilities, and Genomics of Nine Bacteriophages Infective for Gordonia spp. and Their Potential Use in Activated Sludge Foam Biocontrol.</title>
        <authorList>
            <person name="Dyson Z.A."/>
            <person name="Tucci J."/>
            <person name="Seviour R.J."/>
            <person name="Petrovski S."/>
        </authorList>
    </citation>
    <scope>NUCLEOTIDE SEQUENCE [LARGE SCALE GENOMIC DNA]</scope>
</reference>
<feature type="domain" description="DNA-directed DNA polymerase family A palm" evidence="3">
    <location>
        <begin position="356"/>
        <end position="559"/>
    </location>
</feature>
<dbReference type="EMBL" id="KR063281">
    <property type="protein sequence ID" value="AKJ72604.1"/>
    <property type="molecule type" value="Genomic_DNA"/>
</dbReference>
<proteinExistence type="predicted"/>
<evidence type="ECO:0000313" key="4">
    <source>
        <dbReference type="EMBL" id="AKJ72604.1"/>
    </source>
</evidence>
<dbReference type="InterPro" id="IPR001098">
    <property type="entry name" value="DNA-dir_DNA_pol_A_palm_dom"/>
</dbReference>
<evidence type="ECO:0000256" key="2">
    <source>
        <dbReference type="ARBA" id="ARBA00023109"/>
    </source>
</evidence>
<dbReference type="GO" id="GO:0006261">
    <property type="term" value="P:DNA-templated DNA replication"/>
    <property type="evidence" value="ECO:0007669"/>
    <property type="project" value="InterPro"/>
</dbReference>
<keyword evidence="1" id="KW-0235">DNA replication</keyword>